<evidence type="ECO:0000256" key="1">
    <source>
        <dbReference type="SAM" id="MobiDB-lite"/>
    </source>
</evidence>
<accession>A0ABW1EDK0</accession>
<evidence type="ECO:0000313" key="4">
    <source>
        <dbReference type="Proteomes" id="UP001596091"/>
    </source>
</evidence>
<dbReference type="Proteomes" id="UP001596091">
    <property type="component" value="Unassembled WGS sequence"/>
</dbReference>
<feature type="region of interest" description="Disordered" evidence="1">
    <location>
        <begin position="31"/>
        <end position="62"/>
    </location>
</feature>
<keyword evidence="2" id="KW-0812">Transmembrane</keyword>
<feature type="transmembrane region" description="Helical" evidence="2">
    <location>
        <begin position="122"/>
        <end position="141"/>
    </location>
</feature>
<sequence>MKPEEMGKRLGIGVRVAGRIAQQRAAASAQAKSHAVPNAPGPASQPAIYSPANSRKNGRAAGAATRNLGRGIGGFLRPFGRVGGILWLEVTGFFFGLFGLYFAIDIWRTRLSYAAGPQHTHFLIAVGMTVVFCYLCVSAFWRAQRK</sequence>
<dbReference type="RefSeq" id="WP_263333995.1">
    <property type="nucleotide sequence ID" value="NZ_JAGSYH010000002.1"/>
</dbReference>
<keyword evidence="4" id="KW-1185">Reference proteome</keyword>
<proteinExistence type="predicted"/>
<name>A0ABW1EDK0_9BACT</name>
<evidence type="ECO:0000256" key="2">
    <source>
        <dbReference type="SAM" id="Phobius"/>
    </source>
</evidence>
<keyword evidence="2" id="KW-1133">Transmembrane helix</keyword>
<organism evidence="3 4">
    <name type="scientific">Acidicapsa dinghuensis</name>
    <dbReference type="NCBI Taxonomy" id="2218256"/>
    <lineage>
        <taxon>Bacteria</taxon>
        <taxon>Pseudomonadati</taxon>
        <taxon>Acidobacteriota</taxon>
        <taxon>Terriglobia</taxon>
        <taxon>Terriglobales</taxon>
        <taxon>Acidobacteriaceae</taxon>
        <taxon>Acidicapsa</taxon>
    </lineage>
</organism>
<reference evidence="4" key="1">
    <citation type="journal article" date="2019" name="Int. J. Syst. Evol. Microbiol.">
        <title>The Global Catalogue of Microorganisms (GCM) 10K type strain sequencing project: providing services to taxonomists for standard genome sequencing and annotation.</title>
        <authorList>
            <consortium name="The Broad Institute Genomics Platform"/>
            <consortium name="The Broad Institute Genome Sequencing Center for Infectious Disease"/>
            <person name="Wu L."/>
            <person name="Ma J."/>
        </authorList>
    </citation>
    <scope>NUCLEOTIDE SEQUENCE [LARGE SCALE GENOMIC DNA]</scope>
    <source>
        <strain evidence="4">JCM 4087</strain>
    </source>
</reference>
<comment type="caution">
    <text evidence="3">The sequence shown here is derived from an EMBL/GenBank/DDBJ whole genome shotgun (WGS) entry which is preliminary data.</text>
</comment>
<keyword evidence="2" id="KW-0472">Membrane</keyword>
<gene>
    <name evidence="3" type="ORF">ACFPT7_03225</name>
</gene>
<protein>
    <submittedName>
        <fullName evidence="3">Uncharacterized protein</fullName>
    </submittedName>
</protein>
<evidence type="ECO:0000313" key="3">
    <source>
        <dbReference type="EMBL" id="MFC5861295.1"/>
    </source>
</evidence>
<dbReference type="EMBL" id="JBHSPH010000001">
    <property type="protein sequence ID" value="MFC5861295.1"/>
    <property type="molecule type" value="Genomic_DNA"/>
</dbReference>
<feature type="transmembrane region" description="Helical" evidence="2">
    <location>
        <begin position="85"/>
        <end position="102"/>
    </location>
</feature>